<name>A0ABT3G4I3_9BACT</name>
<sequence length="559" mass="63326">MPERLAGLLLPAFTPRREGDLGIGDTRAMRHWIDICAKSGIGFLQLLPLNETGGDDSPYNAISSVALEPLYLSFEPKDIPGLEAEDLEVARVELGDALTASRVNYAAVRKVKRSLLEKAWLRFQAGKGDIAFYRFRREESAWLGNYCIYRWLMDQSGGSEAWDWWPEDRKTVAGALAYLAGERSKNPAAVDDRLEFYAWVQWLCFRQWRAVRQHADNKGVKLMGDIPIGVSRYSADVFFQREDFDLEWCGGAPPELIFKHDLFIQKWGQNWGIPLYRWERMQAAGFPWWRQRIAKLTDIFHIFRIDHVLGFYRIYSFPWQPQRNAEFLPLSEKEAAKLTGGLLPEWAPRPDDTPENKAANRADGDIRLRMAIEAAGSSAVVGEDLGSVPDYVRPHLASLDVAGFRIPHWDSDEKGHVIPPEALPECSFATYSTHDHDSIPALWASFHQLIADPDADPDEQERAEEYLRLMAEFADVKESAPYGPALKESLLSALLSSRSRYAAFMITDLCDLTDRLNSPGTVGPHNWSFRLPIELEAKAVLELGKLRPILEKSGRLLAP</sequence>
<proteinExistence type="inferred from homology"/>
<dbReference type="InterPro" id="IPR003385">
    <property type="entry name" value="Glyco_hydro_77"/>
</dbReference>
<dbReference type="PANTHER" id="PTHR32438">
    <property type="entry name" value="4-ALPHA-GLUCANOTRANSFERASE DPE1, CHLOROPLASTIC/AMYLOPLASTIC"/>
    <property type="match status" value="1"/>
</dbReference>
<evidence type="ECO:0000256" key="7">
    <source>
        <dbReference type="ARBA" id="ARBA00023277"/>
    </source>
</evidence>
<protein>
    <recommendedName>
        <fullName evidence="4">4-alpha-glucanotransferase</fullName>
        <ecNumber evidence="3">2.4.1.25</ecNumber>
    </recommendedName>
    <alternativeName>
        <fullName evidence="8">Amylomaltase</fullName>
    </alternativeName>
    <alternativeName>
        <fullName evidence="9">Disproportionating enzyme</fullName>
    </alternativeName>
</protein>
<dbReference type="SUPFAM" id="SSF51445">
    <property type="entry name" value="(Trans)glycosidases"/>
    <property type="match status" value="1"/>
</dbReference>
<dbReference type="EC" id="2.4.1.25" evidence="3"/>
<evidence type="ECO:0000256" key="1">
    <source>
        <dbReference type="ARBA" id="ARBA00000439"/>
    </source>
</evidence>
<evidence type="ECO:0000256" key="6">
    <source>
        <dbReference type="ARBA" id="ARBA00022679"/>
    </source>
</evidence>
<keyword evidence="11" id="KW-1185">Reference proteome</keyword>
<dbReference type="EMBL" id="JAPDDR010000005">
    <property type="protein sequence ID" value="MCW1914105.1"/>
    <property type="molecule type" value="Genomic_DNA"/>
</dbReference>
<accession>A0ABT3G4I3</accession>
<evidence type="ECO:0000256" key="2">
    <source>
        <dbReference type="ARBA" id="ARBA00005684"/>
    </source>
</evidence>
<organism evidence="10 11">
    <name type="scientific">Luteolibacter rhizosphaerae</name>
    <dbReference type="NCBI Taxonomy" id="2989719"/>
    <lineage>
        <taxon>Bacteria</taxon>
        <taxon>Pseudomonadati</taxon>
        <taxon>Verrucomicrobiota</taxon>
        <taxon>Verrucomicrobiia</taxon>
        <taxon>Verrucomicrobiales</taxon>
        <taxon>Verrucomicrobiaceae</taxon>
        <taxon>Luteolibacter</taxon>
    </lineage>
</organism>
<comment type="similarity">
    <text evidence="2">Belongs to the disproportionating enzyme family.</text>
</comment>
<dbReference type="Gene3D" id="3.20.20.80">
    <property type="entry name" value="Glycosidases"/>
    <property type="match status" value="1"/>
</dbReference>
<dbReference type="RefSeq" id="WP_264513611.1">
    <property type="nucleotide sequence ID" value="NZ_JAPDDR010000005.1"/>
</dbReference>
<comment type="caution">
    <text evidence="10">The sequence shown here is derived from an EMBL/GenBank/DDBJ whole genome shotgun (WGS) entry which is preliminary data.</text>
</comment>
<dbReference type="InterPro" id="IPR017853">
    <property type="entry name" value="GH"/>
</dbReference>
<keyword evidence="6" id="KW-0808">Transferase</keyword>
<dbReference type="PANTHER" id="PTHR32438:SF5">
    <property type="entry name" value="4-ALPHA-GLUCANOTRANSFERASE DPE1, CHLOROPLASTIC_AMYLOPLASTIC"/>
    <property type="match status" value="1"/>
</dbReference>
<evidence type="ECO:0000313" key="10">
    <source>
        <dbReference type="EMBL" id="MCW1914105.1"/>
    </source>
</evidence>
<dbReference type="Pfam" id="PF02446">
    <property type="entry name" value="Glyco_hydro_77"/>
    <property type="match status" value="1"/>
</dbReference>
<dbReference type="Proteomes" id="UP001165653">
    <property type="component" value="Unassembled WGS sequence"/>
</dbReference>
<reference evidence="10" key="1">
    <citation type="submission" date="2022-10" db="EMBL/GenBank/DDBJ databases">
        <title>Luteolibacter sp. GHJ8, whole genome shotgun sequencing project.</title>
        <authorList>
            <person name="Zhao G."/>
            <person name="Shen L."/>
        </authorList>
    </citation>
    <scope>NUCLEOTIDE SEQUENCE</scope>
    <source>
        <strain evidence="10">GHJ8</strain>
    </source>
</reference>
<gene>
    <name evidence="10" type="ORF">OJ996_10995</name>
</gene>
<evidence type="ECO:0000256" key="8">
    <source>
        <dbReference type="ARBA" id="ARBA00031423"/>
    </source>
</evidence>
<comment type="catalytic activity">
    <reaction evidence="1">
        <text>Transfers a segment of a (1-&gt;4)-alpha-D-glucan to a new position in an acceptor, which may be glucose or a (1-&gt;4)-alpha-D-glucan.</text>
        <dbReference type="EC" id="2.4.1.25"/>
    </reaction>
</comment>
<evidence type="ECO:0000256" key="9">
    <source>
        <dbReference type="ARBA" id="ARBA00031501"/>
    </source>
</evidence>
<keyword evidence="5" id="KW-0328">Glycosyltransferase</keyword>
<evidence type="ECO:0000256" key="5">
    <source>
        <dbReference type="ARBA" id="ARBA00022676"/>
    </source>
</evidence>
<keyword evidence="7" id="KW-0119">Carbohydrate metabolism</keyword>
<evidence type="ECO:0000313" key="11">
    <source>
        <dbReference type="Proteomes" id="UP001165653"/>
    </source>
</evidence>
<evidence type="ECO:0000256" key="3">
    <source>
        <dbReference type="ARBA" id="ARBA00012560"/>
    </source>
</evidence>
<evidence type="ECO:0000256" key="4">
    <source>
        <dbReference type="ARBA" id="ARBA00020295"/>
    </source>
</evidence>